<proteinExistence type="predicted"/>
<feature type="chain" id="PRO_5045087909" evidence="1">
    <location>
        <begin position="19"/>
        <end position="279"/>
    </location>
</feature>
<dbReference type="RefSeq" id="WP_204866840.1">
    <property type="nucleotide sequence ID" value="NZ_JAFBBK010000001.1"/>
</dbReference>
<dbReference type="EMBL" id="JAFBBK010000001">
    <property type="protein sequence ID" value="MBM7414065.1"/>
    <property type="molecule type" value="Genomic_DNA"/>
</dbReference>
<gene>
    <name evidence="2" type="ORF">JOE42_000798</name>
</gene>
<evidence type="ECO:0000313" key="2">
    <source>
        <dbReference type="EMBL" id="MBM7414065.1"/>
    </source>
</evidence>
<reference evidence="2 3" key="1">
    <citation type="submission" date="2021-01" db="EMBL/GenBank/DDBJ databases">
        <title>Genomics of switchgrass bacterial isolates.</title>
        <authorList>
            <person name="Shade A."/>
        </authorList>
    </citation>
    <scope>NUCLEOTIDE SEQUENCE [LARGE SCALE GENOMIC DNA]</scope>
    <source>
        <strain evidence="2 3">PvP111</strain>
    </source>
</reference>
<dbReference type="Gene3D" id="3.40.190.10">
    <property type="entry name" value="Periplasmic binding protein-like II"/>
    <property type="match status" value="1"/>
</dbReference>
<accession>A0ABS2KR25</accession>
<organism evidence="2 3">
    <name type="scientific">Rhodococcoides corynebacterioides</name>
    <dbReference type="NCBI Taxonomy" id="53972"/>
    <lineage>
        <taxon>Bacteria</taxon>
        <taxon>Bacillati</taxon>
        <taxon>Actinomycetota</taxon>
        <taxon>Actinomycetes</taxon>
        <taxon>Mycobacteriales</taxon>
        <taxon>Nocardiaceae</taxon>
        <taxon>Rhodococcoides</taxon>
    </lineage>
</organism>
<dbReference type="SUPFAM" id="SSF53850">
    <property type="entry name" value="Periplasmic binding protein-like II"/>
    <property type="match status" value="1"/>
</dbReference>
<dbReference type="Proteomes" id="UP000703038">
    <property type="component" value="Unassembled WGS sequence"/>
</dbReference>
<sequence length="279" mass="28088">MRVCRSVVAALLATSVVAGCSSTGGPAGTTQPQPLVVADTGTPVQTVLAHLYADALSRGGAAARVDTVDGLTGALAGLDDASVALVPGFTGSLLAQLDPSSTARAPEDVYADLARALPEWLAVTDQGLAENGPTVSVTAAAGSALPEATLSALSPQCSRLSAAIDPAVDVAAVTRALAESYDCAFAPAGPTEVTVVRATDRVAEVDATDVVLADDRDGLTADVLVPLVRKGAVDETLDRPLQVVAGELTTADLAEMVDRVRDGEDPGAIAASWLGMQSF</sequence>
<keyword evidence="1" id="KW-0732">Signal</keyword>
<dbReference type="Gene3D" id="3.40.190.120">
    <property type="entry name" value="Osmoprotection protein (prox), domain 2"/>
    <property type="match status" value="1"/>
</dbReference>
<feature type="signal peptide" evidence="1">
    <location>
        <begin position="1"/>
        <end position="18"/>
    </location>
</feature>
<keyword evidence="3" id="KW-1185">Reference proteome</keyword>
<dbReference type="PROSITE" id="PS51257">
    <property type="entry name" value="PROKAR_LIPOPROTEIN"/>
    <property type="match status" value="1"/>
</dbReference>
<evidence type="ECO:0000256" key="1">
    <source>
        <dbReference type="SAM" id="SignalP"/>
    </source>
</evidence>
<evidence type="ECO:0000313" key="3">
    <source>
        <dbReference type="Proteomes" id="UP000703038"/>
    </source>
</evidence>
<comment type="caution">
    <text evidence="2">The sequence shown here is derived from an EMBL/GenBank/DDBJ whole genome shotgun (WGS) entry which is preliminary data.</text>
</comment>
<name>A0ABS2KR25_9NOCA</name>
<protein>
    <submittedName>
        <fullName evidence="2">Osmoprotectant transport system substrate-binding protein</fullName>
    </submittedName>
</protein>